<name>A0A868C0C1_9CAUD</name>
<keyword evidence="2" id="KW-1185">Reference proteome</keyword>
<reference evidence="1" key="1">
    <citation type="submission" date="2020-08" db="EMBL/GenBank/DDBJ databases">
        <authorList>
            <person name="Nguyen N.T.T."/>
            <person name="Holtappels D."/>
            <person name="Doan T.T.K."/>
            <person name="Pham H.K.N."/>
            <person name="Wagemans J."/>
        </authorList>
    </citation>
    <scope>NUCLEOTIDE SEQUENCE</scope>
</reference>
<protein>
    <submittedName>
        <fullName evidence="1">Uncharacterized protein</fullName>
    </submittedName>
</protein>
<evidence type="ECO:0000313" key="1">
    <source>
        <dbReference type="EMBL" id="QOI69510.1"/>
    </source>
</evidence>
<dbReference type="Proteomes" id="UP000671943">
    <property type="component" value="Segment"/>
</dbReference>
<gene>
    <name evidence="1" type="ORF">XaavBphi31_13</name>
</gene>
<organism evidence="1 2">
    <name type="scientific">Xanthomonas phage Xaa_vB_phi31</name>
    <dbReference type="NCBI Taxonomy" id="2776752"/>
    <lineage>
        <taxon>Viruses</taxon>
        <taxon>Duplodnaviria</taxon>
        <taxon>Heunggongvirae</taxon>
        <taxon>Uroviricota</taxon>
        <taxon>Caudoviricetes</taxon>
        <taxon>Autographivirales</taxon>
        <taxon>Autonotataviridae</taxon>
        <taxon>Gujervirinae</taxon>
        <taxon>Pazvirus</taxon>
        <taxon>Pazvirus 31</taxon>
    </lineage>
</organism>
<proteinExistence type="predicted"/>
<sequence length="140" mass="15437">MSLWSRVKSGAAGLLTATLDLLASKKDEPPVAKQRIVLRANTPADVRAAFEDDPNVVVVNDVPLPTNAISHLEALALGLIPEEHWQLPGKLRGNGYVHNETFDVGINRAKRAIKAIKNKRERKAARSRFIQRLRDSGIKS</sequence>
<dbReference type="EMBL" id="MT951568">
    <property type="protein sequence ID" value="QOI69510.1"/>
    <property type="molecule type" value="Genomic_DNA"/>
</dbReference>
<evidence type="ECO:0000313" key="2">
    <source>
        <dbReference type="Proteomes" id="UP000671943"/>
    </source>
</evidence>
<accession>A0A868C0C1</accession>